<name>A0AA36MD43_CYLNA</name>
<dbReference type="Proteomes" id="UP001176961">
    <property type="component" value="Unassembled WGS sequence"/>
</dbReference>
<evidence type="ECO:0000313" key="3">
    <source>
        <dbReference type="EMBL" id="CAJ0607866.1"/>
    </source>
</evidence>
<feature type="transmembrane region" description="Helical" evidence="2">
    <location>
        <begin position="122"/>
        <end position="149"/>
    </location>
</feature>
<comment type="caution">
    <text evidence="3">The sequence shown here is derived from an EMBL/GenBank/DDBJ whole genome shotgun (WGS) entry which is preliminary data.</text>
</comment>
<organism evidence="3 4">
    <name type="scientific">Cylicocyclus nassatus</name>
    <name type="common">Nematode worm</name>
    <dbReference type="NCBI Taxonomy" id="53992"/>
    <lineage>
        <taxon>Eukaryota</taxon>
        <taxon>Metazoa</taxon>
        <taxon>Ecdysozoa</taxon>
        <taxon>Nematoda</taxon>
        <taxon>Chromadorea</taxon>
        <taxon>Rhabditida</taxon>
        <taxon>Rhabditina</taxon>
        <taxon>Rhabditomorpha</taxon>
        <taxon>Strongyloidea</taxon>
        <taxon>Strongylidae</taxon>
        <taxon>Cylicocyclus</taxon>
    </lineage>
</organism>
<protein>
    <submittedName>
        <fullName evidence="3">Uncharacterized protein</fullName>
    </submittedName>
</protein>
<keyword evidence="2" id="KW-0472">Membrane</keyword>
<proteinExistence type="predicted"/>
<gene>
    <name evidence="3" type="ORF">CYNAS_LOCUS19849</name>
</gene>
<dbReference type="AlphaFoldDB" id="A0AA36MD43"/>
<evidence type="ECO:0000256" key="2">
    <source>
        <dbReference type="SAM" id="Phobius"/>
    </source>
</evidence>
<reference evidence="3" key="1">
    <citation type="submission" date="2023-07" db="EMBL/GenBank/DDBJ databases">
        <authorList>
            <consortium name="CYATHOMIX"/>
        </authorList>
    </citation>
    <scope>NUCLEOTIDE SEQUENCE</scope>
    <source>
        <strain evidence="3">N/A</strain>
    </source>
</reference>
<feature type="region of interest" description="Disordered" evidence="1">
    <location>
        <begin position="1"/>
        <end position="111"/>
    </location>
</feature>
<evidence type="ECO:0000313" key="4">
    <source>
        <dbReference type="Proteomes" id="UP001176961"/>
    </source>
</evidence>
<keyword evidence="4" id="KW-1185">Reference proteome</keyword>
<feature type="compositionally biased region" description="Basic and acidic residues" evidence="1">
    <location>
        <begin position="82"/>
        <end position="111"/>
    </location>
</feature>
<keyword evidence="2" id="KW-1133">Transmembrane helix</keyword>
<keyword evidence="2" id="KW-0812">Transmembrane</keyword>
<sequence length="155" mass="17128">MSKEGEDAYEQLGPNAAPEPAPLPLPPPPPPEPPAPPPEPPVNGVKTKGEEKTQTLSVERFALRPGDDVDLSSERGTTAPTIEEKASKSKEKVEVDKKLEEPLKPPRSEPYKESTMLKFCHIVTLLLLVFSFLLLVVIVIQFIDIFVWVPLLLDE</sequence>
<accession>A0AA36MD43</accession>
<evidence type="ECO:0000256" key="1">
    <source>
        <dbReference type="SAM" id="MobiDB-lite"/>
    </source>
</evidence>
<dbReference type="EMBL" id="CATQJL010000316">
    <property type="protein sequence ID" value="CAJ0607866.1"/>
    <property type="molecule type" value="Genomic_DNA"/>
</dbReference>
<feature type="compositionally biased region" description="Pro residues" evidence="1">
    <location>
        <begin position="17"/>
        <end position="41"/>
    </location>
</feature>